<feature type="coiled-coil region" evidence="1">
    <location>
        <begin position="9"/>
        <end position="43"/>
    </location>
</feature>
<keyword evidence="1" id="KW-0175">Coiled coil</keyword>
<dbReference type="STRING" id="27835.A0A0N4XED9"/>
<keyword evidence="4" id="KW-1185">Reference proteome</keyword>
<gene>
    <name evidence="3" type="ORF">NBR_LOCUS892</name>
</gene>
<name>A0A0N4XED9_NIPBR</name>
<evidence type="ECO:0000313" key="3">
    <source>
        <dbReference type="EMBL" id="VDL63987.1"/>
    </source>
</evidence>
<evidence type="ECO:0000259" key="2">
    <source>
        <dbReference type="Pfam" id="PF12325"/>
    </source>
</evidence>
<dbReference type="WBParaSite" id="NBR_0000089101-mRNA-1">
    <property type="protein sequence ID" value="NBR_0000089101-mRNA-1"/>
    <property type="gene ID" value="NBR_0000089101"/>
</dbReference>
<evidence type="ECO:0000313" key="4">
    <source>
        <dbReference type="Proteomes" id="UP000271162"/>
    </source>
</evidence>
<dbReference type="InterPro" id="IPR022091">
    <property type="entry name" value="TMF_TATA-bd"/>
</dbReference>
<accession>A0A0N4XED9</accession>
<feature type="domain" description="TATA element modulatory factor 1 TATA binding" evidence="2">
    <location>
        <begin position="10"/>
        <end position="69"/>
    </location>
</feature>
<sequence length="69" mass="8201">MSLKRITFLEQEAARCFQLEDQVRQLKKELQTLNAQYNGLLVVDGERLERIEELENDVIDLRQLLKEQV</sequence>
<organism evidence="5">
    <name type="scientific">Nippostrongylus brasiliensis</name>
    <name type="common">Rat hookworm</name>
    <dbReference type="NCBI Taxonomy" id="27835"/>
    <lineage>
        <taxon>Eukaryota</taxon>
        <taxon>Metazoa</taxon>
        <taxon>Ecdysozoa</taxon>
        <taxon>Nematoda</taxon>
        <taxon>Chromadorea</taxon>
        <taxon>Rhabditida</taxon>
        <taxon>Rhabditina</taxon>
        <taxon>Rhabditomorpha</taxon>
        <taxon>Strongyloidea</taxon>
        <taxon>Heligmosomidae</taxon>
        <taxon>Nippostrongylus</taxon>
    </lineage>
</organism>
<protein>
    <submittedName>
        <fullName evidence="5">TMF_TATA_bd domain-containing protein</fullName>
    </submittedName>
</protein>
<evidence type="ECO:0000256" key="1">
    <source>
        <dbReference type="SAM" id="Coils"/>
    </source>
</evidence>
<dbReference type="Pfam" id="PF12325">
    <property type="entry name" value="TMF_TATA_bd"/>
    <property type="match status" value="1"/>
</dbReference>
<reference evidence="5" key="1">
    <citation type="submission" date="2017-02" db="UniProtKB">
        <authorList>
            <consortium name="WormBaseParasite"/>
        </authorList>
    </citation>
    <scope>IDENTIFICATION</scope>
</reference>
<dbReference type="EMBL" id="UYSL01000531">
    <property type="protein sequence ID" value="VDL63987.1"/>
    <property type="molecule type" value="Genomic_DNA"/>
</dbReference>
<reference evidence="3 4" key="2">
    <citation type="submission" date="2018-11" db="EMBL/GenBank/DDBJ databases">
        <authorList>
            <consortium name="Pathogen Informatics"/>
        </authorList>
    </citation>
    <scope>NUCLEOTIDE SEQUENCE [LARGE SCALE GENOMIC DNA]</scope>
</reference>
<evidence type="ECO:0000313" key="5">
    <source>
        <dbReference type="WBParaSite" id="NBR_0000089101-mRNA-1"/>
    </source>
</evidence>
<proteinExistence type="predicted"/>
<dbReference type="Proteomes" id="UP000271162">
    <property type="component" value="Unassembled WGS sequence"/>
</dbReference>
<dbReference type="OMA" id="CFQLEDQ"/>
<dbReference type="AlphaFoldDB" id="A0A0N4XED9"/>